<evidence type="ECO:0000313" key="3">
    <source>
        <dbReference type="Proteomes" id="UP000241769"/>
    </source>
</evidence>
<feature type="transmembrane region" description="Helical" evidence="1">
    <location>
        <begin position="6"/>
        <end position="30"/>
    </location>
</feature>
<keyword evidence="1" id="KW-0472">Membrane</keyword>
<reference evidence="2 3" key="1">
    <citation type="journal article" date="2018" name="Genome Biol. Evol.">
        <title>Multiple Roots of Fruiting Body Formation in Amoebozoa.</title>
        <authorList>
            <person name="Hillmann F."/>
            <person name="Forbes G."/>
            <person name="Novohradska S."/>
            <person name="Ferling I."/>
            <person name="Riege K."/>
            <person name="Groth M."/>
            <person name="Westermann M."/>
            <person name="Marz M."/>
            <person name="Spaller T."/>
            <person name="Winckler T."/>
            <person name="Schaap P."/>
            <person name="Glockner G."/>
        </authorList>
    </citation>
    <scope>NUCLEOTIDE SEQUENCE [LARGE SCALE GENOMIC DNA]</scope>
    <source>
        <strain evidence="2 3">Jena</strain>
    </source>
</reference>
<proteinExistence type="predicted"/>
<keyword evidence="1" id="KW-1133">Transmembrane helix</keyword>
<organism evidence="2 3">
    <name type="scientific">Planoprotostelium fungivorum</name>
    <dbReference type="NCBI Taxonomy" id="1890364"/>
    <lineage>
        <taxon>Eukaryota</taxon>
        <taxon>Amoebozoa</taxon>
        <taxon>Evosea</taxon>
        <taxon>Variosea</taxon>
        <taxon>Cavosteliida</taxon>
        <taxon>Cavosteliaceae</taxon>
        <taxon>Planoprotostelium</taxon>
    </lineage>
</organism>
<gene>
    <name evidence="2" type="ORF">PROFUN_16423</name>
</gene>
<accession>A0A2P6MQP9</accession>
<protein>
    <submittedName>
        <fullName evidence="2">Uncharacterized protein</fullName>
    </submittedName>
</protein>
<comment type="caution">
    <text evidence="2">The sequence shown here is derived from an EMBL/GenBank/DDBJ whole genome shotgun (WGS) entry which is preliminary data.</text>
</comment>
<dbReference type="AlphaFoldDB" id="A0A2P6MQP9"/>
<keyword evidence="1" id="KW-0812">Transmembrane</keyword>
<evidence type="ECO:0000256" key="1">
    <source>
        <dbReference type="SAM" id="Phobius"/>
    </source>
</evidence>
<sequence>MSPVFTVVSVIIFDVLFDIIFGIVISVVIVETSPGFMGTPEMQKLALLTIYNIANHALTQYPLQLYPDTCVTNSLSAEKRFVFYIATAIQRSLKLIEDGQVQKHEPERFFIRISKCQSGSN</sequence>
<dbReference type="Proteomes" id="UP000241769">
    <property type="component" value="Unassembled WGS sequence"/>
</dbReference>
<name>A0A2P6MQP9_9EUKA</name>
<evidence type="ECO:0000313" key="2">
    <source>
        <dbReference type="EMBL" id="PRP74028.1"/>
    </source>
</evidence>
<dbReference type="EMBL" id="MDYQ01000506">
    <property type="protein sequence ID" value="PRP74028.1"/>
    <property type="molecule type" value="Genomic_DNA"/>
</dbReference>
<keyword evidence="3" id="KW-1185">Reference proteome</keyword>
<dbReference type="InParanoid" id="A0A2P6MQP9"/>